<keyword evidence="4" id="KW-1185">Reference proteome</keyword>
<feature type="compositionally biased region" description="Basic and acidic residues" evidence="1">
    <location>
        <begin position="14"/>
        <end position="27"/>
    </location>
</feature>
<dbReference type="GeneID" id="30172174"/>
<gene>
    <name evidence="2" type="ORF">I206_03805</name>
    <name evidence="3" type="ORF">I206_105286</name>
</gene>
<evidence type="ECO:0000313" key="4">
    <source>
        <dbReference type="Proteomes" id="UP000094020"/>
    </source>
</evidence>
<reference evidence="3" key="4">
    <citation type="submission" date="2024-02" db="EMBL/GenBank/DDBJ databases">
        <title>Comparative genomics of Cryptococcus and Kwoniella reveals pathogenesis evolution and contrasting modes of karyotype evolution via chromosome fusion or intercentromeric recombination.</title>
        <authorList>
            <person name="Coelho M.A."/>
            <person name="David-Palma M."/>
            <person name="Shea T."/>
            <person name="Bowers K."/>
            <person name="McGinley-Smith S."/>
            <person name="Mohammad A.W."/>
            <person name="Gnirke A."/>
            <person name="Yurkov A.M."/>
            <person name="Nowrousian M."/>
            <person name="Sun S."/>
            <person name="Cuomo C.A."/>
            <person name="Heitman J."/>
        </authorList>
    </citation>
    <scope>NUCLEOTIDE SEQUENCE</scope>
    <source>
        <strain evidence="3">CBS 10737</strain>
    </source>
</reference>
<feature type="region of interest" description="Disordered" evidence="1">
    <location>
        <begin position="1"/>
        <end position="68"/>
    </location>
</feature>
<dbReference type="RefSeq" id="XP_019011700.1">
    <property type="nucleotide sequence ID" value="XM_019155546.1"/>
</dbReference>
<evidence type="ECO:0000313" key="2">
    <source>
        <dbReference type="EMBL" id="OCF50481.1"/>
    </source>
</evidence>
<reference evidence="2" key="3">
    <citation type="submission" date="2016-07" db="EMBL/GenBank/DDBJ databases">
        <title>Evolution of pathogenesis and genome organization in the Tremellales.</title>
        <authorList>
            <person name="Cuomo C."/>
            <person name="Litvintseva A."/>
            <person name="Heitman J."/>
            <person name="Chen Y."/>
            <person name="Sun S."/>
            <person name="Springer D."/>
            <person name="Dromer F."/>
            <person name="Young S."/>
            <person name="Zeng Q."/>
            <person name="Chapman S."/>
            <person name="Gujja S."/>
            <person name="Saif S."/>
            <person name="Birren B."/>
        </authorList>
    </citation>
    <scope>NUCLEOTIDE SEQUENCE</scope>
    <source>
        <strain evidence="2">CBS 10737</strain>
    </source>
</reference>
<dbReference type="Proteomes" id="UP000094020">
    <property type="component" value="Chromosome 7"/>
</dbReference>
<dbReference type="KEGG" id="kpin:30172174"/>
<name>A0A1B9I4R5_9TREE</name>
<reference evidence="2" key="1">
    <citation type="submission" date="2013-07" db="EMBL/GenBank/DDBJ databases">
        <title>The Genome Sequence of Cryptococcus pinus CBS10737.</title>
        <authorList>
            <consortium name="The Broad Institute Genome Sequencing Platform"/>
            <person name="Cuomo C."/>
            <person name="Litvintseva A."/>
            <person name="Chen Y."/>
            <person name="Heitman J."/>
            <person name="Sun S."/>
            <person name="Springer D."/>
            <person name="Dromer F."/>
            <person name="Young S.K."/>
            <person name="Zeng Q."/>
            <person name="Gargeya S."/>
            <person name="Fitzgerald M."/>
            <person name="Abouelleil A."/>
            <person name="Alvarado L."/>
            <person name="Berlin A.M."/>
            <person name="Chapman S.B."/>
            <person name="Dewar J."/>
            <person name="Goldberg J."/>
            <person name="Griggs A."/>
            <person name="Gujja S."/>
            <person name="Hansen M."/>
            <person name="Howarth C."/>
            <person name="Imamovic A."/>
            <person name="Larimer J."/>
            <person name="McCowan C."/>
            <person name="Murphy C."/>
            <person name="Pearson M."/>
            <person name="Priest M."/>
            <person name="Roberts A."/>
            <person name="Saif S."/>
            <person name="Shea T."/>
            <person name="Sykes S."/>
            <person name="Wortman J."/>
            <person name="Nusbaum C."/>
            <person name="Birren B."/>
        </authorList>
    </citation>
    <scope>NUCLEOTIDE SEQUENCE [LARGE SCALE GENOMIC DNA]</scope>
    <source>
        <strain evidence="2">CBS 10737</strain>
    </source>
</reference>
<dbReference type="EMBL" id="CP144525">
    <property type="protein sequence ID" value="WWC71332.1"/>
    <property type="molecule type" value="Genomic_DNA"/>
</dbReference>
<protein>
    <submittedName>
        <fullName evidence="2">Uncharacterized protein</fullName>
    </submittedName>
</protein>
<dbReference type="EMBL" id="KI894010">
    <property type="protein sequence ID" value="OCF50481.1"/>
    <property type="molecule type" value="Genomic_DNA"/>
</dbReference>
<dbReference type="AlphaFoldDB" id="A0A1B9I4R5"/>
<organism evidence="2">
    <name type="scientific">Kwoniella pini CBS 10737</name>
    <dbReference type="NCBI Taxonomy" id="1296096"/>
    <lineage>
        <taxon>Eukaryota</taxon>
        <taxon>Fungi</taxon>
        <taxon>Dikarya</taxon>
        <taxon>Basidiomycota</taxon>
        <taxon>Agaricomycotina</taxon>
        <taxon>Tremellomycetes</taxon>
        <taxon>Tremellales</taxon>
        <taxon>Cryptococcaceae</taxon>
        <taxon>Kwoniella</taxon>
    </lineage>
</organism>
<proteinExistence type="predicted"/>
<evidence type="ECO:0000256" key="1">
    <source>
        <dbReference type="SAM" id="MobiDB-lite"/>
    </source>
</evidence>
<evidence type="ECO:0000313" key="3">
    <source>
        <dbReference type="EMBL" id="WWC71332.1"/>
    </source>
</evidence>
<sequence length="335" mass="37560">MSEQVHESVNPSESDMRIDEQLRDNRESSWGAPRFVGTLHPGGSMEVDRDIEVDPEDDSRSSGRTLVHRPSSAMVAEIYHCRNTDKPGVYNVEKAFEYSVEPQSDNLICVGSTKGLTFHPSNRQFSRDQRSEDSAGIEHIALQIGADSDSKTVYLGLNGKYSLPASNSGLGENAVITRIGHTDYCHFEENINSAEGDEDLVQIIDTSLANEARHVDLITRYWKCQLGQLSSSTQRDARHTIKGSLKWYGESFTQGDEDLNIPNLPAHGTYGIRLEIKDYREIEFDIRRRGHSNFCDVTLKGRSPRGVHVFDEFTCEADGEPCESVYMTLKLDPVV</sequence>
<reference evidence="3" key="2">
    <citation type="submission" date="2013-07" db="EMBL/GenBank/DDBJ databases">
        <authorList>
            <consortium name="The Broad Institute Genome Sequencing Platform"/>
            <person name="Cuomo C."/>
            <person name="Litvintseva A."/>
            <person name="Chen Y."/>
            <person name="Heitman J."/>
            <person name="Sun S."/>
            <person name="Springer D."/>
            <person name="Dromer F."/>
            <person name="Young S.K."/>
            <person name="Zeng Q."/>
            <person name="Gargeya S."/>
            <person name="Fitzgerald M."/>
            <person name="Abouelleil A."/>
            <person name="Alvarado L."/>
            <person name="Berlin A.M."/>
            <person name="Chapman S.B."/>
            <person name="Dewar J."/>
            <person name="Goldberg J."/>
            <person name="Griggs A."/>
            <person name="Gujja S."/>
            <person name="Hansen M."/>
            <person name="Howarth C."/>
            <person name="Imamovic A."/>
            <person name="Larimer J."/>
            <person name="McCowan C."/>
            <person name="Murphy C."/>
            <person name="Pearson M."/>
            <person name="Priest M."/>
            <person name="Roberts A."/>
            <person name="Saif S."/>
            <person name="Shea T."/>
            <person name="Sykes S."/>
            <person name="Wortman J."/>
            <person name="Nusbaum C."/>
            <person name="Birren B."/>
        </authorList>
    </citation>
    <scope>NUCLEOTIDE SEQUENCE</scope>
    <source>
        <strain evidence="3">CBS 10737</strain>
    </source>
</reference>
<accession>A0A1B9I4R5</accession>